<dbReference type="InterPro" id="IPR037401">
    <property type="entry name" value="SnoaL-like"/>
</dbReference>
<keyword evidence="2" id="KW-0614">Plasmid</keyword>
<evidence type="ECO:0000259" key="1">
    <source>
        <dbReference type="Pfam" id="PF12680"/>
    </source>
</evidence>
<sequence>MIPLFLLAAVAVGQPPALSVASTADPAPLHQPARGDEELKANKRVVIEFYNLALNKKNADAAIALMGPTYTQHNARAPDGKDGFRTFIESFREKYPASHSQILRVFSDGDYVILHVHLVREPGSRGEAVVDIFRLDNGKIVEHWDVLQAVPETIPHNNTMF</sequence>
<dbReference type="PANTHER" id="PTHR38436:SF1">
    <property type="entry name" value="ESTER CYCLASE"/>
    <property type="match status" value="1"/>
</dbReference>
<proteinExistence type="predicted"/>
<dbReference type="Gene3D" id="3.10.450.50">
    <property type="match status" value="1"/>
</dbReference>
<dbReference type="InterPro" id="IPR032710">
    <property type="entry name" value="NTF2-like_dom_sf"/>
</dbReference>
<evidence type="ECO:0000313" key="2">
    <source>
        <dbReference type="EMBL" id="QCL82542.1"/>
    </source>
</evidence>
<dbReference type="InterPro" id="IPR009959">
    <property type="entry name" value="Cyclase_SnoaL-like"/>
</dbReference>
<geneLocation type="plasmid" evidence="3">
    <name>patcfbp5877a</name>
</geneLocation>
<dbReference type="EMBL" id="CP039899">
    <property type="protein sequence ID" value="QCL82542.1"/>
    <property type="molecule type" value="Genomic_DNA"/>
</dbReference>
<dbReference type="RefSeq" id="WP_080830567.1">
    <property type="nucleotide sequence ID" value="NZ_CP039890.1"/>
</dbReference>
<evidence type="ECO:0000313" key="3">
    <source>
        <dbReference type="Proteomes" id="UP000298579"/>
    </source>
</evidence>
<dbReference type="SUPFAM" id="SSF54427">
    <property type="entry name" value="NTF2-like"/>
    <property type="match status" value="1"/>
</dbReference>
<reference evidence="2 3" key="1">
    <citation type="submission" date="2019-04" db="EMBL/GenBank/DDBJ databases">
        <title>Complete genome sequence of Agrobacterium tumefaciens CFBP5877.</title>
        <authorList>
            <person name="Huang Y.-Y."/>
            <person name="Chiang H.-Y."/>
            <person name="Chou L."/>
            <person name="Lai E.-M."/>
            <person name="Kuo C.-H."/>
        </authorList>
    </citation>
    <scope>NUCLEOTIDE SEQUENCE [LARGE SCALE GENOMIC DNA]</scope>
    <source>
        <strain evidence="2 3">CFBP5877</strain>
        <plasmid evidence="3">patcfbp5877a</plasmid>
    </source>
</reference>
<dbReference type="PANTHER" id="PTHR38436">
    <property type="entry name" value="POLYKETIDE CYCLASE SNOAL-LIKE DOMAIN"/>
    <property type="match status" value="1"/>
</dbReference>
<dbReference type="Pfam" id="PF12680">
    <property type="entry name" value="SnoaL_2"/>
    <property type="match status" value="1"/>
</dbReference>
<protein>
    <submittedName>
        <fullName evidence="2">Polyketide cyclase</fullName>
    </submittedName>
</protein>
<dbReference type="AlphaFoldDB" id="A0AAE6BJ54"/>
<feature type="domain" description="SnoaL-like" evidence="1">
    <location>
        <begin position="47"/>
        <end position="143"/>
    </location>
</feature>
<name>A0AAE6BJ54_AGRTU</name>
<dbReference type="GO" id="GO:0030638">
    <property type="term" value="P:polyketide metabolic process"/>
    <property type="evidence" value="ECO:0007669"/>
    <property type="project" value="InterPro"/>
</dbReference>
<dbReference type="Proteomes" id="UP000298579">
    <property type="component" value="Plasmid pAtCFBP5877a"/>
</dbReference>
<gene>
    <name evidence="2" type="ORF">CFBP5877_25885</name>
</gene>
<organism evidence="2 3">
    <name type="scientific">Agrobacterium tumefaciens</name>
    <dbReference type="NCBI Taxonomy" id="358"/>
    <lineage>
        <taxon>Bacteria</taxon>
        <taxon>Pseudomonadati</taxon>
        <taxon>Pseudomonadota</taxon>
        <taxon>Alphaproteobacteria</taxon>
        <taxon>Hyphomicrobiales</taxon>
        <taxon>Rhizobiaceae</taxon>
        <taxon>Rhizobium/Agrobacterium group</taxon>
        <taxon>Agrobacterium</taxon>
        <taxon>Agrobacterium tumefaciens complex</taxon>
    </lineage>
</organism>
<accession>A0AAE6BJ54</accession>